<sequence length="316" mass="34941">MSSQDNRTSEQASAENASPAKRPTIVQRGIQCFRVCVIVYVLVLIAMVVFESRLVYPGAYFTHRNAAVLPEVEDWDYRNKDDLKLTGRKLLRPDAKRTVLLLHGNGIQAKWMDLRISQLANLLQCDVYCAEYSGFQYSEITPCEENFLADACSAHQAACQDAGVQRQDLVVYGTSLGGAAVAEVASINQSKTIILDRTFDAAVAVAAQKYWMMPVRWLMQNRFESQRRLSEFQGKVVQIHGPPDAIVPYRNGKALFDSIPSEDKNFLTVEGLGHNDSMPNEVLRQVEALLPESNVPESSVPESSVPALEGSSAAGE</sequence>
<dbReference type="InterPro" id="IPR000073">
    <property type="entry name" value="AB_hydrolase_1"/>
</dbReference>
<evidence type="ECO:0000313" key="4">
    <source>
        <dbReference type="EMBL" id="QDT58283.1"/>
    </source>
</evidence>
<feature type="domain" description="AB hydrolase-1" evidence="3">
    <location>
        <begin position="98"/>
        <end position="232"/>
    </location>
</feature>
<dbReference type="Proteomes" id="UP000315003">
    <property type="component" value="Chromosome"/>
</dbReference>
<keyword evidence="2" id="KW-1133">Transmembrane helix</keyword>
<feature type="transmembrane region" description="Helical" evidence="2">
    <location>
        <begin position="32"/>
        <end position="50"/>
    </location>
</feature>
<dbReference type="EMBL" id="CP036272">
    <property type="protein sequence ID" value="QDT58283.1"/>
    <property type="molecule type" value="Genomic_DNA"/>
</dbReference>
<evidence type="ECO:0000259" key="3">
    <source>
        <dbReference type="Pfam" id="PF00561"/>
    </source>
</evidence>
<protein>
    <submittedName>
        <fullName evidence="4">Alpha/beta hydrolase family protein</fullName>
    </submittedName>
</protein>
<feature type="region of interest" description="Disordered" evidence="1">
    <location>
        <begin position="293"/>
        <end position="316"/>
    </location>
</feature>
<organism evidence="4 5">
    <name type="scientific">Stieleria bergensis</name>
    <dbReference type="NCBI Taxonomy" id="2528025"/>
    <lineage>
        <taxon>Bacteria</taxon>
        <taxon>Pseudomonadati</taxon>
        <taxon>Planctomycetota</taxon>
        <taxon>Planctomycetia</taxon>
        <taxon>Pirellulales</taxon>
        <taxon>Pirellulaceae</taxon>
        <taxon>Stieleria</taxon>
    </lineage>
</organism>
<dbReference type="PANTHER" id="PTHR12277">
    <property type="entry name" value="ALPHA/BETA HYDROLASE DOMAIN-CONTAINING PROTEIN"/>
    <property type="match status" value="1"/>
</dbReference>
<keyword evidence="2" id="KW-0812">Transmembrane</keyword>
<feature type="compositionally biased region" description="Low complexity" evidence="1">
    <location>
        <begin position="293"/>
        <end position="306"/>
    </location>
</feature>
<dbReference type="Pfam" id="PF00561">
    <property type="entry name" value="Abhydrolase_1"/>
    <property type="match status" value="1"/>
</dbReference>
<dbReference type="SUPFAM" id="SSF53474">
    <property type="entry name" value="alpha/beta-Hydrolases"/>
    <property type="match status" value="1"/>
</dbReference>
<proteinExistence type="predicted"/>
<dbReference type="PANTHER" id="PTHR12277:SF79">
    <property type="entry name" value="XAA-PRO DIPEPTIDYL-PEPTIDASE-RELATED"/>
    <property type="match status" value="1"/>
</dbReference>
<evidence type="ECO:0000256" key="1">
    <source>
        <dbReference type="SAM" id="MobiDB-lite"/>
    </source>
</evidence>
<dbReference type="GO" id="GO:0016787">
    <property type="term" value="F:hydrolase activity"/>
    <property type="evidence" value="ECO:0007669"/>
    <property type="project" value="UniProtKB-KW"/>
</dbReference>
<accession>A0A517SQ84</accession>
<keyword evidence="4" id="KW-0378">Hydrolase</keyword>
<dbReference type="Gene3D" id="3.40.50.1820">
    <property type="entry name" value="alpha/beta hydrolase"/>
    <property type="match status" value="1"/>
</dbReference>
<evidence type="ECO:0000313" key="5">
    <source>
        <dbReference type="Proteomes" id="UP000315003"/>
    </source>
</evidence>
<gene>
    <name evidence="4" type="ORF">SV7mr_07730</name>
</gene>
<reference evidence="4 5" key="1">
    <citation type="submission" date="2019-02" db="EMBL/GenBank/DDBJ databases">
        <title>Deep-cultivation of Planctomycetes and their phenomic and genomic characterization uncovers novel biology.</title>
        <authorList>
            <person name="Wiegand S."/>
            <person name="Jogler M."/>
            <person name="Boedeker C."/>
            <person name="Pinto D."/>
            <person name="Vollmers J."/>
            <person name="Rivas-Marin E."/>
            <person name="Kohn T."/>
            <person name="Peeters S.H."/>
            <person name="Heuer A."/>
            <person name="Rast P."/>
            <person name="Oberbeckmann S."/>
            <person name="Bunk B."/>
            <person name="Jeske O."/>
            <person name="Meyerdierks A."/>
            <person name="Storesund J.E."/>
            <person name="Kallscheuer N."/>
            <person name="Luecker S."/>
            <person name="Lage O.M."/>
            <person name="Pohl T."/>
            <person name="Merkel B.J."/>
            <person name="Hornburger P."/>
            <person name="Mueller R.-W."/>
            <person name="Bruemmer F."/>
            <person name="Labrenz M."/>
            <person name="Spormann A.M."/>
            <person name="Op den Camp H."/>
            <person name="Overmann J."/>
            <person name="Amann R."/>
            <person name="Jetten M.S.M."/>
            <person name="Mascher T."/>
            <person name="Medema M.H."/>
            <person name="Devos D.P."/>
            <person name="Kaster A.-K."/>
            <person name="Ovreas L."/>
            <person name="Rohde M."/>
            <person name="Galperin M.Y."/>
            <person name="Jogler C."/>
        </authorList>
    </citation>
    <scope>NUCLEOTIDE SEQUENCE [LARGE SCALE GENOMIC DNA]</scope>
    <source>
        <strain evidence="4 5">SV_7m_r</strain>
    </source>
</reference>
<name>A0A517SQ84_9BACT</name>
<dbReference type="AlphaFoldDB" id="A0A517SQ84"/>
<dbReference type="InterPro" id="IPR029058">
    <property type="entry name" value="AB_hydrolase_fold"/>
</dbReference>
<keyword evidence="2" id="KW-0472">Membrane</keyword>
<evidence type="ECO:0000256" key="2">
    <source>
        <dbReference type="SAM" id="Phobius"/>
    </source>
</evidence>
<keyword evidence="5" id="KW-1185">Reference proteome</keyword>
<dbReference type="RefSeq" id="WP_419188049.1">
    <property type="nucleotide sequence ID" value="NZ_CP036272.1"/>
</dbReference>